<dbReference type="GO" id="GO:0001682">
    <property type="term" value="P:tRNA 5'-leader removal"/>
    <property type="evidence" value="ECO:0007669"/>
    <property type="project" value="TreeGrafter"/>
</dbReference>
<evidence type="ECO:0000259" key="3">
    <source>
        <dbReference type="Pfam" id="PF17177"/>
    </source>
</evidence>
<gene>
    <name evidence="4" type="ORF">Prudu_020619</name>
</gene>
<feature type="domain" description="PROP1-like PPR" evidence="3">
    <location>
        <begin position="180"/>
        <end position="236"/>
    </location>
</feature>
<evidence type="ECO:0000256" key="1">
    <source>
        <dbReference type="ARBA" id="ARBA00022737"/>
    </source>
</evidence>
<evidence type="ECO:0000256" key="2">
    <source>
        <dbReference type="SAM" id="MobiDB-lite"/>
    </source>
</evidence>
<feature type="compositionally biased region" description="Basic and acidic residues" evidence="2">
    <location>
        <begin position="139"/>
        <end position="180"/>
    </location>
</feature>
<feature type="compositionally biased region" description="Polar residues" evidence="2">
    <location>
        <begin position="86"/>
        <end position="97"/>
    </location>
</feature>
<sequence>MASSTSNSLQQKHHLLSINLCKYPSALNSFKFHCPSHFLTFSPPKQTLELKHTLQLYPLPVVREDISHIVAKLSTTYREPYIKTKSPGTGTEFSSLKSTEERVGKKSVKNHVGSVEENKAEDRFSKDRNTRKNPGFRKRRDDNEHSSRRLKDENKVNSSGKRNDKQAGEEKRGKGSKKYDVDAPEVKMRVGLDMCSKKGDVMGAIKFYDLAQREEIKLEQYHYTVLLYLCSSAAVGVVRPAKSGLVVELWIPWIRLPAKKPG</sequence>
<dbReference type="PANTHER" id="PTHR13547">
    <property type="match status" value="1"/>
</dbReference>
<evidence type="ECO:0000313" key="4">
    <source>
        <dbReference type="EMBL" id="BBH08430.1"/>
    </source>
</evidence>
<protein>
    <recommendedName>
        <fullName evidence="3">PROP1-like PPR domain-containing protein</fullName>
    </recommendedName>
</protein>
<keyword evidence="1" id="KW-0677">Repeat</keyword>
<feature type="compositionally biased region" description="Basic and acidic residues" evidence="2">
    <location>
        <begin position="114"/>
        <end position="130"/>
    </location>
</feature>
<dbReference type="Gene3D" id="1.25.40.10">
    <property type="entry name" value="Tetratricopeptide repeat domain"/>
    <property type="match status" value="1"/>
</dbReference>
<feature type="region of interest" description="Disordered" evidence="2">
    <location>
        <begin position="81"/>
        <end position="180"/>
    </location>
</feature>
<dbReference type="AlphaFoldDB" id="A0A4Y1RVS5"/>
<dbReference type="GO" id="GO:0004526">
    <property type="term" value="F:ribonuclease P activity"/>
    <property type="evidence" value="ECO:0007669"/>
    <property type="project" value="TreeGrafter"/>
</dbReference>
<name>A0A4Y1RVS5_PRUDU</name>
<reference evidence="4" key="1">
    <citation type="journal article" date="2019" name="Science">
        <title>Mutation of a bHLH transcription factor allowed almond domestication.</title>
        <authorList>
            <person name="Sanchez-Perez R."/>
            <person name="Pavan S."/>
            <person name="Mazzeo R."/>
            <person name="Moldovan C."/>
            <person name="Aiese Cigliano R."/>
            <person name="Del Cueto J."/>
            <person name="Ricciardi F."/>
            <person name="Lotti C."/>
            <person name="Ricciardi L."/>
            <person name="Dicenta F."/>
            <person name="Lopez-Marques R.L."/>
            <person name="Lindberg Moller B."/>
        </authorList>
    </citation>
    <scope>NUCLEOTIDE SEQUENCE</scope>
</reference>
<dbReference type="EMBL" id="AP019303">
    <property type="protein sequence ID" value="BBH08430.1"/>
    <property type="molecule type" value="Genomic_DNA"/>
</dbReference>
<accession>A0A4Y1RVS5</accession>
<dbReference type="PANTHER" id="PTHR13547:SF7">
    <property type="entry name" value="RIBONUCLEASE P"/>
    <property type="match status" value="1"/>
</dbReference>
<organism evidence="4">
    <name type="scientific">Prunus dulcis</name>
    <name type="common">Almond</name>
    <name type="synonym">Amygdalus dulcis</name>
    <dbReference type="NCBI Taxonomy" id="3755"/>
    <lineage>
        <taxon>Eukaryota</taxon>
        <taxon>Viridiplantae</taxon>
        <taxon>Streptophyta</taxon>
        <taxon>Embryophyta</taxon>
        <taxon>Tracheophyta</taxon>
        <taxon>Spermatophyta</taxon>
        <taxon>Magnoliopsida</taxon>
        <taxon>eudicotyledons</taxon>
        <taxon>Gunneridae</taxon>
        <taxon>Pentapetalae</taxon>
        <taxon>rosids</taxon>
        <taxon>fabids</taxon>
        <taxon>Rosales</taxon>
        <taxon>Rosaceae</taxon>
        <taxon>Amygdaloideae</taxon>
        <taxon>Amygdaleae</taxon>
        <taxon>Prunus</taxon>
    </lineage>
</organism>
<dbReference type="InterPro" id="IPR033443">
    <property type="entry name" value="PROP1-like_PPR_dom"/>
</dbReference>
<dbReference type="Pfam" id="PF17177">
    <property type="entry name" value="PPR_long"/>
    <property type="match status" value="1"/>
</dbReference>
<proteinExistence type="predicted"/>
<dbReference type="InterPro" id="IPR011990">
    <property type="entry name" value="TPR-like_helical_dom_sf"/>
</dbReference>